<keyword evidence="3 5" id="KW-0378">Hydrolase</keyword>
<keyword evidence="8" id="KW-1185">Reference proteome</keyword>
<evidence type="ECO:0000256" key="4">
    <source>
        <dbReference type="ARBA" id="ARBA00022842"/>
    </source>
</evidence>
<evidence type="ECO:0000259" key="6">
    <source>
        <dbReference type="PROSITE" id="PS51462"/>
    </source>
</evidence>
<evidence type="ECO:0000256" key="1">
    <source>
        <dbReference type="ARBA" id="ARBA00001946"/>
    </source>
</evidence>
<evidence type="ECO:0000256" key="5">
    <source>
        <dbReference type="RuleBase" id="RU003476"/>
    </source>
</evidence>
<reference evidence="7" key="1">
    <citation type="submission" date="2023-10" db="EMBL/GenBank/DDBJ databases">
        <authorList>
            <person name="Chen Y."/>
            <person name="Shah S."/>
            <person name="Dougan E. K."/>
            <person name="Thang M."/>
            <person name="Chan C."/>
        </authorList>
    </citation>
    <scope>NUCLEOTIDE SEQUENCE [LARGE SCALE GENOMIC DNA]</scope>
</reference>
<evidence type="ECO:0000313" key="7">
    <source>
        <dbReference type="EMBL" id="CAK0880586.1"/>
    </source>
</evidence>
<dbReference type="PANTHER" id="PTHR42904">
    <property type="entry name" value="NUDIX HYDROLASE, NUDC SUBFAMILY"/>
    <property type="match status" value="1"/>
</dbReference>
<protein>
    <recommendedName>
        <fullName evidence="6">Nudix hydrolase domain-containing protein</fullName>
    </recommendedName>
</protein>
<dbReference type="InterPro" id="IPR050241">
    <property type="entry name" value="NAD-cap_RNA_hydrolase_NudC"/>
</dbReference>
<dbReference type="Proteomes" id="UP001189429">
    <property type="component" value="Unassembled WGS sequence"/>
</dbReference>
<dbReference type="InterPro" id="IPR020476">
    <property type="entry name" value="Nudix_hydrolase"/>
</dbReference>
<dbReference type="PRINTS" id="PR00502">
    <property type="entry name" value="NUDIXFAMILY"/>
</dbReference>
<dbReference type="PROSITE" id="PS00893">
    <property type="entry name" value="NUDIX_BOX"/>
    <property type="match status" value="1"/>
</dbReference>
<evidence type="ECO:0000313" key="8">
    <source>
        <dbReference type="Proteomes" id="UP001189429"/>
    </source>
</evidence>
<dbReference type="InterPro" id="IPR020084">
    <property type="entry name" value="NUDIX_hydrolase_CS"/>
</dbReference>
<dbReference type="PROSITE" id="PS51462">
    <property type="entry name" value="NUDIX"/>
    <property type="match status" value="1"/>
</dbReference>
<feature type="domain" description="Nudix hydrolase" evidence="6">
    <location>
        <begin position="164"/>
        <end position="302"/>
    </location>
</feature>
<accession>A0ABN9W3K5</accession>
<evidence type="ECO:0000256" key="3">
    <source>
        <dbReference type="ARBA" id="ARBA00022801"/>
    </source>
</evidence>
<dbReference type="SUPFAM" id="SSF55811">
    <property type="entry name" value="Nudix"/>
    <property type="match status" value="1"/>
</dbReference>
<dbReference type="PANTHER" id="PTHR42904:SF1">
    <property type="entry name" value="NUCLEOSIDE DIPHOSPHATE-LINKED MOIETY X MOTIF 17"/>
    <property type="match status" value="1"/>
</dbReference>
<dbReference type="Gene3D" id="3.90.79.10">
    <property type="entry name" value="Nucleoside Triphosphate Pyrophosphohydrolase"/>
    <property type="match status" value="1"/>
</dbReference>
<dbReference type="Pfam" id="PF00293">
    <property type="entry name" value="NUDIX"/>
    <property type="match status" value="1"/>
</dbReference>
<evidence type="ECO:0000256" key="2">
    <source>
        <dbReference type="ARBA" id="ARBA00022723"/>
    </source>
</evidence>
<comment type="caution">
    <text evidence="7">The sequence shown here is derived from an EMBL/GenBank/DDBJ whole genome shotgun (WGS) entry which is preliminary data.</text>
</comment>
<sequence length="366" mass="39401">MAQVLRKKIREVLLQAPFDCSENHASDFEQDFSRARASCCSETRRDSAAFGAALAARQGSKPGRRLRRAPRERFGDTLLLLLGHWAPPDGAREFVEVRLEGLAAPGPVTVLPGLGDGQDARLGVAYLTAEGGLRREALFAWSLGMQAAVAGMRCCCGRSAAFPEMRVAAVVLPYIKSRDALLITRRAARGGSYNSMWVFPGGAVDAGEAAPDAACRELLEETGVKLRRESLEFLCAYQARNEALCLTYLMLIYSGEAEEPCPLRLSRKEVAQAAYLTSAAADLLLRGAPAAEPGSPEGRALVDGVAHGALEEELVSRPVALHELRLALDGATATGPGIGAGHWFALREWRRRRRPPALTPATAVSW</sequence>
<proteinExistence type="inferred from homology"/>
<keyword evidence="2" id="KW-0479">Metal-binding</keyword>
<dbReference type="EMBL" id="CAUYUJ010018093">
    <property type="protein sequence ID" value="CAK0880586.1"/>
    <property type="molecule type" value="Genomic_DNA"/>
</dbReference>
<keyword evidence="4" id="KW-0460">Magnesium</keyword>
<comment type="similarity">
    <text evidence="5">Belongs to the Nudix hydrolase family.</text>
</comment>
<gene>
    <name evidence="7" type="ORF">PCOR1329_LOCUS63685</name>
</gene>
<organism evidence="7 8">
    <name type="scientific">Prorocentrum cordatum</name>
    <dbReference type="NCBI Taxonomy" id="2364126"/>
    <lineage>
        <taxon>Eukaryota</taxon>
        <taxon>Sar</taxon>
        <taxon>Alveolata</taxon>
        <taxon>Dinophyceae</taxon>
        <taxon>Prorocentrales</taxon>
        <taxon>Prorocentraceae</taxon>
        <taxon>Prorocentrum</taxon>
    </lineage>
</organism>
<comment type="cofactor">
    <cofactor evidence="1">
        <name>Mg(2+)</name>
        <dbReference type="ChEBI" id="CHEBI:18420"/>
    </cofactor>
</comment>
<dbReference type="InterPro" id="IPR000086">
    <property type="entry name" value="NUDIX_hydrolase_dom"/>
</dbReference>
<name>A0ABN9W3K5_9DINO</name>
<dbReference type="InterPro" id="IPR015797">
    <property type="entry name" value="NUDIX_hydrolase-like_dom_sf"/>
</dbReference>